<dbReference type="PANTHER" id="PTHR37938">
    <property type="entry name" value="BLL0215 PROTEIN"/>
    <property type="match status" value="1"/>
</dbReference>
<name>D5V4B8_ARCNC</name>
<feature type="transmembrane region" description="Helical" evidence="1">
    <location>
        <begin position="46"/>
        <end position="62"/>
    </location>
</feature>
<evidence type="ECO:0000256" key="1">
    <source>
        <dbReference type="SAM" id="Phobius"/>
    </source>
</evidence>
<evidence type="ECO:0000259" key="2">
    <source>
        <dbReference type="Pfam" id="PF03703"/>
    </source>
</evidence>
<sequence length="145" mass="16131">MGYVEKNLMPDEKILFIGKIHWVIYLFGAIVFVVGLVLPLGIVKTLIIIVGLFLLIKAFIFAKTTELIITSKRVIAKFGLIRRNTVELNHNQVESLNVKQGIIDRIVNAGGILIKGTGGSSAPIPSIAKPLEFRKEYFEIVENNK</sequence>
<dbReference type="STRING" id="572480.Arnit_0184"/>
<feature type="transmembrane region" description="Helical" evidence="1">
    <location>
        <begin position="20"/>
        <end position="40"/>
    </location>
</feature>
<keyword evidence="1" id="KW-1133">Transmembrane helix</keyword>
<keyword evidence="1" id="KW-0472">Membrane</keyword>
<evidence type="ECO:0000313" key="4">
    <source>
        <dbReference type="Proteomes" id="UP000000939"/>
    </source>
</evidence>
<feature type="domain" description="YdbS-like PH" evidence="2">
    <location>
        <begin position="63"/>
        <end position="136"/>
    </location>
</feature>
<dbReference type="InterPro" id="IPR005182">
    <property type="entry name" value="YdbS-like_PH"/>
</dbReference>
<organism evidence="3 4">
    <name type="scientific">Arcobacter nitrofigilis (strain ATCC 33309 / DSM 7299 / CCUG 15893 / LMG 7604 / NCTC 12251 / CI)</name>
    <name type="common">Campylobacter nitrofigilis</name>
    <dbReference type="NCBI Taxonomy" id="572480"/>
    <lineage>
        <taxon>Bacteria</taxon>
        <taxon>Pseudomonadati</taxon>
        <taxon>Campylobacterota</taxon>
        <taxon>Epsilonproteobacteria</taxon>
        <taxon>Campylobacterales</taxon>
        <taxon>Arcobacteraceae</taxon>
        <taxon>Arcobacter</taxon>
    </lineage>
</organism>
<proteinExistence type="predicted"/>
<keyword evidence="1" id="KW-0812">Transmembrane</keyword>
<dbReference type="KEGG" id="ant:Arnit_0184"/>
<protein>
    <submittedName>
        <fullName evidence="3">Membrane-flanked domain protein</fullName>
    </submittedName>
</protein>
<dbReference type="EMBL" id="CP001999">
    <property type="protein sequence ID" value="ADG91851.1"/>
    <property type="molecule type" value="Genomic_DNA"/>
</dbReference>
<reference evidence="3 4" key="1">
    <citation type="journal article" date="2010" name="Stand. Genomic Sci.">
        <title>Complete genome sequence of Arcobacter nitrofigilis type strain (CI).</title>
        <authorList>
            <person name="Pati A."/>
            <person name="Gronow S."/>
            <person name="Lapidus A."/>
            <person name="Copeland A."/>
            <person name="Glavina Del Rio T."/>
            <person name="Nolan M."/>
            <person name="Lucas S."/>
            <person name="Tice H."/>
            <person name="Cheng J.F."/>
            <person name="Han C."/>
            <person name="Chertkov O."/>
            <person name="Bruce D."/>
            <person name="Tapia R."/>
            <person name="Goodwin L."/>
            <person name="Pitluck S."/>
            <person name="Liolios K."/>
            <person name="Ivanova N."/>
            <person name="Mavromatis K."/>
            <person name="Chen A."/>
            <person name="Palaniappan K."/>
            <person name="Land M."/>
            <person name="Hauser L."/>
            <person name="Chang Y.J."/>
            <person name="Jeffries C.D."/>
            <person name="Detter J.C."/>
            <person name="Rohde M."/>
            <person name="Goker M."/>
            <person name="Bristow J."/>
            <person name="Eisen J.A."/>
            <person name="Markowitz V."/>
            <person name="Hugenholtz P."/>
            <person name="Klenk H.P."/>
            <person name="Kyrpides N.C."/>
        </authorList>
    </citation>
    <scope>NUCLEOTIDE SEQUENCE [LARGE SCALE GENOMIC DNA]</scope>
    <source>
        <strain evidence="4">ATCC 33309 / DSM 7299 / CCUG 15893 / LMG 7604 / NCTC 12251 / CI</strain>
    </source>
</reference>
<dbReference type="Pfam" id="PF03703">
    <property type="entry name" value="bPH_2"/>
    <property type="match status" value="1"/>
</dbReference>
<dbReference type="OrthoDB" id="5454173at2"/>
<dbReference type="eggNOG" id="COG3428">
    <property type="taxonomic scope" value="Bacteria"/>
</dbReference>
<keyword evidence="4" id="KW-1185">Reference proteome</keyword>
<dbReference type="Proteomes" id="UP000000939">
    <property type="component" value="Chromosome"/>
</dbReference>
<evidence type="ECO:0000313" key="3">
    <source>
        <dbReference type="EMBL" id="ADG91851.1"/>
    </source>
</evidence>
<dbReference type="RefSeq" id="WP_013133996.1">
    <property type="nucleotide sequence ID" value="NC_014166.1"/>
</dbReference>
<dbReference type="PANTHER" id="PTHR37938:SF1">
    <property type="entry name" value="BLL0215 PROTEIN"/>
    <property type="match status" value="1"/>
</dbReference>
<gene>
    <name evidence="3" type="ordered locus">Arnit_0184</name>
</gene>
<accession>D5V4B8</accession>
<dbReference type="AlphaFoldDB" id="D5V4B8"/>
<dbReference type="HOGENOM" id="CLU_111557_1_0_7"/>